<organism evidence="1 2">
    <name type="scientific">Malaciobacter halophilus</name>
    <dbReference type="NCBI Taxonomy" id="197482"/>
    <lineage>
        <taxon>Bacteria</taxon>
        <taxon>Pseudomonadati</taxon>
        <taxon>Campylobacterota</taxon>
        <taxon>Epsilonproteobacteria</taxon>
        <taxon>Campylobacterales</taxon>
        <taxon>Arcobacteraceae</taxon>
        <taxon>Malaciobacter</taxon>
    </lineage>
</organism>
<gene>
    <name evidence="1" type="ORF">CP960_11845</name>
</gene>
<accession>A0A2N1J077</accession>
<name>A0A2N1J077_9BACT</name>
<dbReference type="Gene3D" id="3.30.420.40">
    <property type="match status" value="1"/>
</dbReference>
<evidence type="ECO:0000313" key="2">
    <source>
        <dbReference type="Proteomes" id="UP000233248"/>
    </source>
</evidence>
<dbReference type="RefSeq" id="WP_101185696.1">
    <property type="nucleotide sequence ID" value="NZ_CP031218.1"/>
</dbReference>
<proteinExistence type="predicted"/>
<dbReference type="OrthoDB" id="5318537at2"/>
<reference evidence="1 2" key="1">
    <citation type="submission" date="2017-09" db="EMBL/GenBank/DDBJ databases">
        <title>Genomics of the genus Arcobacter.</title>
        <authorList>
            <person name="Perez-Cataluna A."/>
            <person name="Figueras M.J."/>
            <person name="Salas-Masso N."/>
        </authorList>
    </citation>
    <scope>NUCLEOTIDE SEQUENCE [LARGE SCALE GENOMIC DNA]</scope>
    <source>
        <strain evidence="1 2">DSM 18005</strain>
    </source>
</reference>
<dbReference type="Proteomes" id="UP000233248">
    <property type="component" value="Unassembled WGS sequence"/>
</dbReference>
<keyword evidence="2" id="KW-1185">Reference proteome</keyword>
<evidence type="ECO:0008006" key="3">
    <source>
        <dbReference type="Google" id="ProtNLM"/>
    </source>
</evidence>
<dbReference type="KEGG" id="ahs:AHALO_1109"/>
<comment type="caution">
    <text evidence="1">The sequence shown here is derived from an EMBL/GenBank/DDBJ whole genome shotgun (WGS) entry which is preliminary data.</text>
</comment>
<dbReference type="EMBL" id="NXIF01000049">
    <property type="protein sequence ID" value="PKI79942.1"/>
    <property type="molecule type" value="Genomic_DNA"/>
</dbReference>
<evidence type="ECO:0000313" key="1">
    <source>
        <dbReference type="EMBL" id="PKI79942.1"/>
    </source>
</evidence>
<sequence length="551" mass="63559">MILKFKFDYNSNNNTLLYFLNKIAKKSNLEYKITKTNFINLYIEGDEEQLTQFSSLLSKYLPMSIFFKDNTAEVVPQIGDEQSVVFENEEINLPFCSSCLEKIQDTTSTNFYNPFVSCDICGTTCDVKELKLLDFNKEKIEYTNYKDLFSKVASLINDEKSIKIKTRSSAFVFKKMTKTEHDVKVLCTNLADISKVFVASKAEVVALASIEKPILSLRVNEVFKQKNILSQKYVDVRFVNDLILFLLGKELEKFEIDFLVYDTNSSYDYELTYDEELKPLDIIKLKVIDNKNLILESSSYSKDLDTIYSKFDEPSKGHFMVLLHEHNFYNKSILNFYSSTKKSDNICLYSKDIEGLLDIVNYSLPNSIGEIFEILKKDKTASRLIENYKNKYPEIYNNALNYDISSLKVNSIYSYWKIVAVVLGFTSKIEEQNIVLNNAMTCVLDKGPRIDYKLKQSDKIFNKEFLLHKLIQSGMSFKLAGVDDNTLALGYIESFAHYVATLVDDINNEVELDGVSLTGDIFANELISKLVHKSITKNFKIYYNKDFVIQK</sequence>
<protein>
    <recommendedName>
        <fullName evidence="3">Hydrogenase</fullName>
    </recommendedName>
</protein>
<dbReference type="AlphaFoldDB" id="A0A2N1J077"/>